<evidence type="ECO:0000313" key="13">
    <source>
        <dbReference type="EMBL" id="CAB4990986.1"/>
    </source>
</evidence>
<dbReference type="SUPFAM" id="SSF52540">
    <property type="entry name" value="P-loop containing nucleoside triphosphate hydrolases"/>
    <property type="match status" value="1"/>
</dbReference>
<dbReference type="InterPro" id="IPR014016">
    <property type="entry name" value="UvrD-like_ATP-bd"/>
</dbReference>
<dbReference type="CDD" id="cd17932">
    <property type="entry name" value="DEXQc_UvrD"/>
    <property type="match status" value="1"/>
</dbReference>
<dbReference type="Pfam" id="PF13361">
    <property type="entry name" value="UvrD_C"/>
    <property type="match status" value="2"/>
</dbReference>
<dbReference type="SUPFAM" id="SSF47819">
    <property type="entry name" value="HRDC-like"/>
    <property type="match status" value="1"/>
</dbReference>
<dbReference type="PROSITE" id="PS51217">
    <property type="entry name" value="UVRD_HELICASE_CTER"/>
    <property type="match status" value="1"/>
</dbReference>
<dbReference type="Pfam" id="PF00570">
    <property type="entry name" value="HRDC"/>
    <property type="match status" value="1"/>
</dbReference>
<dbReference type="InterPro" id="IPR010997">
    <property type="entry name" value="HRDC-like_sf"/>
</dbReference>
<dbReference type="Gene3D" id="1.10.10.160">
    <property type="match status" value="1"/>
</dbReference>
<dbReference type="GO" id="GO:0005524">
    <property type="term" value="F:ATP binding"/>
    <property type="evidence" value="ECO:0007669"/>
    <property type="project" value="UniProtKB-KW"/>
</dbReference>
<evidence type="ECO:0000259" key="11">
    <source>
        <dbReference type="PROSITE" id="PS51198"/>
    </source>
</evidence>
<evidence type="ECO:0000256" key="7">
    <source>
        <dbReference type="ARBA" id="ARBA00034617"/>
    </source>
</evidence>
<evidence type="ECO:0000256" key="5">
    <source>
        <dbReference type="ARBA" id="ARBA00022840"/>
    </source>
</evidence>
<dbReference type="InterPro" id="IPR002121">
    <property type="entry name" value="HRDC_dom"/>
</dbReference>
<keyword evidence="2" id="KW-0547">Nucleotide-binding</keyword>
<dbReference type="PROSITE" id="PS51198">
    <property type="entry name" value="UVRD_HELICASE_ATP_BIND"/>
    <property type="match status" value="1"/>
</dbReference>
<keyword evidence="5" id="KW-0067">ATP-binding</keyword>
<dbReference type="SMART" id="SM00341">
    <property type="entry name" value="HRDC"/>
    <property type="match status" value="1"/>
</dbReference>
<evidence type="ECO:0000259" key="12">
    <source>
        <dbReference type="PROSITE" id="PS51217"/>
    </source>
</evidence>
<keyword evidence="4" id="KW-0347">Helicase</keyword>
<evidence type="ECO:0000256" key="8">
    <source>
        <dbReference type="ARBA" id="ARBA00034808"/>
    </source>
</evidence>
<dbReference type="InterPro" id="IPR027417">
    <property type="entry name" value="P-loop_NTPase"/>
</dbReference>
<dbReference type="GO" id="GO:0043138">
    <property type="term" value="F:3'-5' DNA helicase activity"/>
    <property type="evidence" value="ECO:0007669"/>
    <property type="project" value="UniProtKB-EC"/>
</dbReference>
<reference evidence="13" key="1">
    <citation type="submission" date="2020-05" db="EMBL/GenBank/DDBJ databases">
        <authorList>
            <person name="Chiriac C."/>
            <person name="Salcher M."/>
            <person name="Ghai R."/>
            <person name="Kavagutti S V."/>
        </authorList>
    </citation>
    <scope>NUCLEOTIDE SEQUENCE</scope>
</reference>
<evidence type="ECO:0000256" key="9">
    <source>
        <dbReference type="ARBA" id="ARBA00048988"/>
    </source>
</evidence>
<feature type="domain" description="UvrD-like helicase C-terminal" evidence="12">
    <location>
        <begin position="315"/>
        <end position="571"/>
    </location>
</feature>
<evidence type="ECO:0000259" key="10">
    <source>
        <dbReference type="PROSITE" id="PS50967"/>
    </source>
</evidence>
<dbReference type="InterPro" id="IPR014017">
    <property type="entry name" value="DNA_helicase_UvrD-like_C"/>
</dbReference>
<dbReference type="GO" id="GO:0005829">
    <property type="term" value="C:cytosol"/>
    <property type="evidence" value="ECO:0007669"/>
    <property type="project" value="TreeGrafter"/>
</dbReference>
<accession>A0A6J7NCX1</accession>
<sequence length="726" mass="77999">MKEAMLTPYPWSPGGGVAARCEDAVVNPDPILDGLDPEQRAAAEAVNGPVVILAGAGTGKTRAITHRIAHAVATGQHDPRRSLAVTFTARAAGEMRGRLAELGTDVTARTFHATALAQLKHFWGRAVGGSMPQILPVKARHVAVAASSLGLATDSASVRDLASEIEWSKVSNLHSDQYVAAATLAGRVPPSSSTREQVAALIGAYDRALAAEGLMDFEDVLRLTVGVLDDSPPILEEVRTRYRWFTVDEFQDVNPLQMRLLQLWLGDRDDLCVVGDASQTIYTFAGATPTYLVGFREQWPQATEVRLVRSYRCSPQIVELANRVIAGGAEAPSRLVLRSEQPAGPVPRVNEYASEADEAAAVAADIAGLIAGGMPPREIAILYRINAQSEPFEAALDARSIPSALQGSERFFERPEVKQGITLLRGAARADQVGAGVPLVEQVEGVLSSMSYTRERPPGTGAVTERWANLNRLVTLASDLVAREGALENQPARADLSMLVAELDRRATAQHVPTAEAVTLLSLHAAKGQEWQAVFIVGLVEGSLPIVHATSAAGIEEERRLLYVGITRAREHLTLSWARSRQGGSWGGRSRSRFLDELPAAGAASTALVVPGGQPRGERRRSGPAKCRVCGKSLVTPPERTMGRCRACPADVDDALFDRLRAWRADEAKRRSVPAFVVFTDATLMALAERRPTDSDGLRLIPGIGKQKLDDYGTTLLALMHGEVQT</sequence>
<keyword evidence="6" id="KW-0413">Isomerase</keyword>
<keyword evidence="3" id="KW-0378">Hydrolase</keyword>
<dbReference type="Pfam" id="PF00580">
    <property type="entry name" value="UvrD-helicase"/>
    <property type="match status" value="1"/>
</dbReference>
<organism evidence="13">
    <name type="scientific">freshwater metagenome</name>
    <dbReference type="NCBI Taxonomy" id="449393"/>
    <lineage>
        <taxon>unclassified sequences</taxon>
        <taxon>metagenomes</taxon>
        <taxon>ecological metagenomes</taxon>
    </lineage>
</organism>
<proteinExistence type="inferred from homology"/>
<protein>
    <recommendedName>
        <fullName evidence="8">DNA 3'-5' helicase</fullName>
        <ecNumber evidence="8">5.6.2.4</ecNumber>
    </recommendedName>
</protein>
<dbReference type="InterPro" id="IPR013986">
    <property type="entry name" value="DExx_box_DNA_helicase_dom_sf"/>
</dbReference>
<dbReference type="PROSITE" id="PS50967">
    <property type="entry name" value="HRDC"/>
    <property type="match status" value="1"/>
</dbReference>
<dbReference type="PANTHER" id="PTHR11070:SF69">
    <property type="entry name" value="ATP-DEPENDENT DNA HELICASE UVRD2"/>
    <property type="match status" value="1"/>
</dbReference>
<comment type="catalytic activity">
    <reaction evidence="7">
        <text>Couples ATP hydrolysis with the unwinding of duplex DNA by translocating in the 3'-5' direction.</text>
        <dbReference type="EC" id="5.6.2.4"/>
    </reaction>
</comment>
<dbReference type="EC" id="5.6.2.4" evidence="8"/>
<dbReference type="Gene3D" id="3.40.50.300">
    <property type="entry name" value="P-loop containing nucleotide triphosphate hydrolases"/>
    <property type="match status" value="3"/>
</dbReference>
<dbReference type="Gene3D" id="1.10.150.80">
    <property type="entry name" value="HRDC domain"/>
    <property type="match status" value="1"/>
</dbReference>
<evidence type="ECO:0000256" key="2">
    <source>
        <dbReference type="ARBA" id="ARBA00022741"/>
    </source>
</evidence>
<dbReference type="GO" id="GO:0033202">
    <property type="term" value="C:DNA helicase complex"/>
    <property type="evidence" value="ECO:0007669"/>
    <property type="project" value="TreeGrafter"/>
</dbReference>
<evidence type="ECO:0000256" key="1">
    <source>
        <dbReference type="ARBA" id="ARBA00009922"/>
    </source>
</evidence>
<gene>
    <name evidence="13" type="ORF">UFOPK3992_00041</name>
</gene>
<comment type="catalytic activity">
    <reaction evidence="9">
        <text>ATP + H2O = ADP + phosphate + H(+)</text>
        <dbReference type="Rhea" id="RHEA:13065"/>
        <dbReference type="ChEBI" id="CHEBI:15377"/>
        <dbReference type="ChEBI" id="CHEBI:15378"/>
        <dbReference type="ChEBI" id="CHEBI:30616"/>
        <dbReference type="ChEBI" id="CHEBI:43474"/>
        <dbReference type="ChEBI" id="CHEBI:456216"/>
        <dbReference type="EC" id="5.6.2.4"/>
    </reaction>
</comment>
<dbReference type="EMBL" id="CAFBOZ010000003">
    <property type="protein sequence ID" value="CAB4990986.1"/>
    <property type="molecule type" value="Genomic_DNA"/>
</dbReference>
<dbReference type="CDD" id="cd18807">
    <property type="entry name" value="SF1_C_UvrD"/>
    <property type="match status" value="1"/>
</dbReference>
<evidence type="ECO:0000256" key="3">
    <source>
        <dbReference type="ARBA" id="ARBA00022801"/>
    </source>
</evidence>
<evidence type="ECO:0000256" key="6">
    <source>
        <dbReference type="ARBA" id="ARBA00023235"/>
    </source>
</evidence>
<feature type="domain" description="HRDC" evidence="10">
    <location>
        <begin position="650"/>
        <end position="726"/>
    </location>
</feature>
<dbReference type="GO" id="GO:0003677">
    <property type="term" value="F:DNA binding"/>
    <property type="evidence" value="ECO:0007669"/>
    <property type="project" value="InterPro"/>
</dbReference>
<dbReference type="InterPro" id="IPR000212">
    <property type="entry name" value="DNA_helicase_UvrD/REP"/>
</dbReference>
<dbReference type="GO" id="GO:0000725">
    <property type="term" value="P:recombinational repair"/>
    <property type="evidence" value="ECO:0007669"/>
    <property type="project" value="TreeGrafter"/>
</dbReference>
<dbReference type="AlphaFoldDB" id="A0A6J7NCX1"/>
<dbReference type="GO" id="GO:0016787">
    <property type="term" value="F:hydrolase activity"/>
    <property type="evidence" value="ECO:0007669"/>
    <property type="project" value="UniProtKB-KW"/>
</dbReference>
<dbReference type="InterPro" id="IPR044876">
    <property type="entry name" value="HRDC_dom_sf"/>
</dbReference>
<dbReference type="PANTHER" id="PTHR11070">
    <property type="entry name" value="UVRD / RECB / PCRA DNA HELICASE FAMILY MEMBER"/>
    <property type="match status" value="1"/>
</dbReference>
<name>A0A6J7NCX1_9ZZZZ</name>
<comment type="similarity">
    <text evidence="1">Belongs to the helicase family. UvrD subfamily.</text>
</comment>
<evidence type="ECO:0000256" key="4">
    <source>
        <dbReference type="ARBA" id="ARBA00022806"/>
    </source>
</evidence>
<feature type="domain" description="UvrD-like helicase ATP-binding" evidence="11">
    <location>
        <begin position="33"/>
        <end position="314"/>
    </location>
</feature>